<dbReference type="EMBL" id="QKZQ01000002">
    <property type="protein sequence ID" value="PZX47284.1"/>
    <property type="molecule type" value="Genomic_DNA"/>
</dbReference>
<dbReference type="Proteomes" id="UP000249364">
    <property type="component" value="Unassembled WGS sequence"/>
</dbReference>
<dbReference type="InterPro" id="IPR004360">
    <property type="entry name" value="Glyas_Fos-R_dOase_dom"/>
</dbReference>
<dbReference type="Pfam" id="PF00903">
    <property type="entry name" value="Glyoxalase"/>
    <property type="match status" value="1"/>
</dbReference>
<evidence type="ECO:0000256" key="4">
    <source>
        <dbReference type="ARBA" id="ARBA00022723"/>
    </source>
</evidence>
<evidence type="ECO:0000256" key="3">
    <source>
        <dbReference type="ARBA" id="ARBA00012081"/>
    </source>
</evidence>
<feature type="domain" description="VOC" evidence="10">
    <location>
        <begin position="12"/>
        <end position="154"/>
    </location>
</feature>
<dbReference type="Gene3D" id="3.10.180.10">
    <property type="entry name" value="2,3-Dihydroxybiphenyl 1,2-Dioxygenase, domain 1"/>
    <property type="match status" value="1"/>
</dbReference>
<dbReference type="PROSITE" id="PS00935">
    <property type="entry name" value="GLYOXALASE_I_2"/>
    <property type="match status" value="1"/>
</dbReference>
<keyword evidence="4 8" id="KW-0479">Metal-binding</keyword>
<dbReference type="STRING" id="121821.GCA_001870675_02644"/>
<feature type="binding site" evidence="8">
    <location>
        <position position="104"/>
    </location>
    <ligand>
        <name>Zn(2+)</name>
        <dbReference type="ChEBI" id="CHEBI:29105"/>
        <note>ligand shared between dimeric partners</note>
    </ligand>
</feature>
<evidence type="ECO:0000256" key="1">
    <source>
        <dbReference type="ARBA" id="ARBA00005008"/>
    </source>
</evidence>
<dbReference type="NCBIfam" id="TIGR00068">
    <property type="entry name" value="glyox_I"/>
    <property type="match status" value="1"/>
</dbReference>
<dbReference type="EC" id="4.4.1.5" evidence="3 9"/>
<comment type="caution">
    <text evidence="11">The sequence shown here is derived from an EMBL/GenBank/DDBJ whole genome shotgun (WGS) entry which is preliminary data.</text>
</comment>
<keyword evidence="5 8" id="KW-0862">Zinc</keyword>
<dbReference type="InterPro" id="IPR037523">
    <property type="entry name" value="VOC_core"/>
</dbReference>
<name>A0A2W7QFJ7_9RHOB</name>
<evidence type="ECO:0000256" key="6">
    <source>
        <dbReference type="ARBA" id="ARBA00023239"/>
    </source>
</evidence>
<feature type="active site" description="Proton donor/acceptor" evidence="7">
    <location>
        <position position="150"/>
    </location>
</feature>
<evidence type="ECO:0000256" key="7">
    <source>
        <dbReference type="PIRSR" id="PIRSR604361-1"/>
    </source>
</evidence>
<keyword evidence="12" id="KW-1185">Reference proteome</keyword>
<evidence type="ECO:0000256" key="5">
    <source>
        <dbReference type="ARBA" id="ARBA00022833"/>
    </source>
</evidence>
<dbReference type="OrthoDB" id="4725692at2"/>
<dbReference type="PROSITE" id="PS00934">
    <property type="entry name" value="GLYOXALASE_I_1"/>
    <property type="match status" value="1"/>
</dbReference>
<keyword evidence="6 9" id="KW-0456">Lyase</keyword>
<dbReference type="AlphaFoldDB" id="A0A2W7QFJ7"/>
<dbReference type="InterPro" id="IPR018146">
    <property type="entry name" value="Glyoxalase_1_CS"/>
</dbReference>
<evidence type="ECO:0000259" key="10">
    <source>
        <dbReference type="PROSITE" id="PS51819"/>
    </source>
</evidence>
<dbReference type="PROSITE" id="PS51819">
    <property type="entry name" value="VOC"/>
    <property type="match status" value="1"/>
</dbReference>
<proteinExistence type="inferred from homology"/>
<sequence>MSDDLSATDNFVLTHTMLRIKDPARALQFYQQVLGFRLVTKLDFEEARFSLYFLQPRGHTDCADGSLGHTFSRMGLLELTHNWGTESDAAEMHSGNSAPKGFGHICIAVPDIQAACARFEDMGVQFQKRLGEGGMKEIAFILDPDGYWIEVVQPSLMDQLLAQHKA</sequence>
<dbReference type="PANTHER" id="PTHR10374:SF30">
    <property type="entry name" value="LACTOYLGLUTATHIONE LYASE"/>
    <property type="match status" value="1"/>
</dbReference>
<dbReference type="GO" id="GO:0046872">
    <property type="term" value="F:metal ion binding"/>
    <property type="evidence" value="ECO:0007669"/>
    <property type="project" value="UniProtKB-UniRule"/>
</dbReference>
<feature type="binding site" evidence="8">
    <location>
        <position position="78"/>
    </location>
    <ligand>
        <name>Zn(2+)</name>
        <dbReference type="ChEBI" id="CHEBI:29105"/>
        <note>ligand shared between dimeric partners</note>
    </ligand>
</feature>
<feature type="binding site" evidence="8">
    <location>
        <position position="150"/>
    </location>
    <ligand>
        <name>Zn(2+)</name>
        <dbReference type="ChEBI" id="CHEBI:29105"/>
        <note>ligand shared between dimeric partners</note>
    </ligand>
</feature>
<comment type="similarity">
    <text evidence="2 9">Belongs to the glyoxalase I family.</text>
</comment>
<dbReference type="InterPro" id="IPR029068">
    <property type="entry name" value="Glyas_Bleomycin-R_OHBP_Dase"/>
</dbReference>
<dbReference type="SUPFAM" id="SSF54593">
    <property type="entry name" value="Glyoxalase/Bleomycin resistance protein/Dihydroxybiphenyl dioxygenase"/>
    <property type="match status" value="1"/>
</dbReference>
<organism evidence="11 12">
    <name type="scientific">Roseinatronobacter thiooxidans</name>
    <dbReference type="NCBI Taxonomy" id="121821"/>
    <lineage>
        <taxon>Bacteria</taxon>
        <taxon>Pseudomonadati</taxon>
        <taxon>Pseudomonadota</taxon>
        <taxon>Alphaproteobacteria</taxon>
        <taxon>Rhodobacterales</taxon>
        <taxon>Paracoccaceae</taxon>
        <taxon>Roseinatronobacter</taxon>
    </lineage>
</organism>
<accession>A0A2W7QFJ7</accession>
<comment type="pathway">
    <text evidence="1 9">Secondary metabolite metabolism; methylglyoxal degradation; (R)-lactate from methylglyoxal: step 1/2.</text>
</comment>
<keyword evidence="9" id="KW-0533">Nickel</keyword>
<evidence type="ECO:0000256" key="8">
    <source>
        <dbReference type="PIRSR" id="PIRSR604361-3"/>
    </source>
</evidence>
<dbReference type="RefSeq" id="WP_071470425.1">
    <property type="nucleotide sequence ID" value="NZ_MEHT01000044.1"/>
</dbReference>
<evidence type="ECO:0000313" key="11">
    <source>
        <dbReference type="EMBL" id="PZX47284.1"/>
    </source>
</evidence>
<dbReference type="CDD" id="cd07233">
    <property type="entry name" value="GlxI_Zn"/>
    <property type="match status" value="1"/>
</dbReference>
<comment type="cofactor">
    <cofactor evidence="8">
        <name>Zn(2+)</name>
        <dbReference type="ChEBI" id="CHEBI:29105"/>
    </cofactor>
    <text evidence="8">Binds 1 zinc ion per subunit. In the homodimer, two zinc ions are bound between subunits.</text>
</comment>
<comment type="function">
    <text evidence="9">Catalyzes the conversion of hemimercaptal, formed from methylglyoxal and glutathione, to S-lactoylglutathione.</text>
</comment>
<comment type="catalytic activity">
    <reaction evidence="9">
        <text>(R)-S-lactoylglutathione = methylglyoxal + glutathione</text>
        <dbReference type="Rhea" id="RHEA:19069"/>
        <dbReference type="ChEBI" id="CHEBI:17158"/>
        <dbReference type="ChEBI" id="CHEBI:57474"/>
        <dbReference type="ChEBI" id="CHEBI:57925"/>
        <dbReference type="EC" id="4.4.1.5"/>
    </reaction>
</comment>
<evidence type="ECO:0000256" key="2">
    <source>
        <dbReference type="ARBA" id="ARBA00010363"/>
    </source>
</evidence>
<dbReference type="GO" id="GO:0004462">
    <property type="term" value="F:lactoylglutathione lyase activity"/>
    <property type="evidence" value="ECO:0007669"/>
    <property type="project" value="UniProtKB-UniRule"/>
</dbReference>
<gene>
    <name evidence="11" type="ORF">LY56_00580</name>
</gene>
<evidence type="ECO:0000256" key="9">
    <source>
        <dbReference type="RuleBase" id="RU361179"/>
    </source>
</evidence>
<dbReference type="UniPathway" id="UPA00619">
    <property type="reaction ID" value="UER00675"/>
</dbReference>
<dbReference type="InterPro" id="IPR004361">
    <property type="entry name" value="Glyoxalase_1"/>
</dbReference>
<dbReference type="PANTHER" id="PTHR10374">
    <property type="entry name" value="LACTOYLGLUTATHIONE LYASE GLYOXALASE I"/>
    <property type="match status" value="1"/>
</dbReference>
<reference evidence="11 12" key="1">
    <citation type="submission" date="2018-06" db="EMBL/GenBank/DDBJ databases">
        <title>Genomic Encyclopedia of Archaeal and Bacterial Type Strains, Phase II (KMG-II): from individual species to whole genera.</title>
        <authorList>
            <person name="Goeker M."/>
        </authorList>
    </citation>
    <scope>NUCLEOTIDE SEQUENCE [LARGE SCALE GENOMIC DNA]</scope>
    <source>
        <strain evidence="11 12">DSM 13087</strain>
    </source>
</reference>
<comment type="cofactor">
    <cofactor evidence="9">
        <name>Ni(2+)</name>
        <dbReference type="ChEBI" id="CHEBI:49786"/>
    </cofactor>
    <text evidence="9">Binds 1 nickel ion per subunit.</text>
</comment>
<evidence type="ECO:0000313" key="12">
    <source>
        <dbReference type="Proteomes" id="UP000249364"/>
    </source>
</evidence>
<protein>
    <recommendedName>
        <fullName evidence="3 9">Lactoylglutathione lyase</fullName>
        <ecNumber evidence="3 9">4.4.1.5</ecNumber>
    </recommendedName>
    <alternativeName>
        <fullName evidence="9">Glyoxalase I</fullName>
    </alternativeName>
</protein>